<evidence type="ECO:0000313" key="3">
    <source>
        <dbReference type="Proteomes" id="UP000289340"/>
    </source>
</evidence>
<proteinExistence type="predicted"/>
<organism evidence="2 3">
    <name type="scientific">Glycine soja</name>
    <name type="common">Wild soybean</name>
    <dbReference type="NCBI Taxonomy" id="3848"/>
    <lineage>
        <taxon>Eukaryota</taxon>
        <taxon>Viridiplantae</taxon>
        <taxon>Streptophyta</taxon>
        <taxon>Embryophyta</taxon>
        <taxon>Tracheophyta</taxon>
        <taxon>Spermatophyta</taxon>
        <taxon>Magnoliopsida</taxon>
        <taxon>eudicotyledons</taxon>
        <taxon>Gunneridae</taxon>
        <taxon>Pentapetalae</taxon>
        <taxon>rosids</taxon>
        <taxon>fabids</taxon>
        <taxon>Fabales</taxon>
        <taxon>Fabaceae</taxon>
        <taxon>Papilionoideae</taxon>
        <taxon>50 kb inversion clade</taxon>
        <taxon>NPAAA clade</taxon>
        <taxon>indigoferoid/millettioid clade</taxon>
        <taxon>Phaseoleae</taxon>
        <taxon>Glycine</taxon>
        <taxon>Glycine subgen. Soja</taxon>
    </lineage>
</organism>
<reference evidence="2 3" key="1">
    <citation type="submission" date="2018-09" db="EMBL/GenBank/DDBJ databases">
        <title>A high-quality reference genome of wild soybean provides a powerful tool to mine soybean genomes.</title>
        <authorList>
            <person name="Xie M."/>
            <person name="Chung C.Y.L."/>
            <person name="Li M.-W."/>
            <person name="Wong F.-L."/>
            <person name="Chan T.-F."/>
            <person name="Lam H.-M."/>
        </authorList>
    </citation>
    <scope>NUCLEOTIDE SEQUENCE [LARGE SCALE GENOMIC DNA]</scope>
    <source>
        <strain evidence="3">cv. W05</strain>
        <tissue evidence="2">Hypocotyl of etiolated seedlings</tissue>
    </source>
</reference>
<comment type="caution">
    <text evidence="2">The sequence shown here is derived from an EMBL/GenBank/DDBJ whole genome shotgun (WGS) entry which is preliminary data.</text>
</comment>
<evidence type="ECO:0000313" key="2">
    <source>
        <dbReference type="EMBL" id="RZC19776.1"/>
    </source>
</evidence>
<dbReference type="AlphaFoldDB" id="A0A445L920"/>
<feature type="chain" id="PRO_5018999834" description="Thionin-like protein 2" evidence="1">
    <location>
        <begin position="25"/>
        <end position="121"/>
    </location>
</feature>
<protein>
    <recommendedName>
        <fullName evidence="4">Thionin-like protein 2</fullName>
    </recommendedName>
</protein>
<name>A0A445L920_GLYSO</name>
<sequence length="121" mass="13296">MSKNEMKLIGVVIMVMLVIGFAEADFNSAFVQIESNRVSSKPRLTCGPKCELSCLPYVLAFILYPICVAACMKQCRQTPIDTIYSCLSGCDAVKSLPDNNEGRGRAAYVVDSCLQQCEDKK</sequence>
<feature type="signal peptide" evidence="1">
    <location>
        <begin position="1"/>
        <end position="24"/>
    </location>
</feature>
<dbReference type="EMBL" id="QZWG01000003">
    <property type="protein sequence ID" value="RZC19776.1"/>
    <property type="molecule type" value="Genomic_DNA"/>
</dbReference>
<keyword evidence="1" id="KW-0732">Signal</keyword>
<keyword evidence="3" id="KW-1185">Reference proteome</keyword>
<evidence type="ECO:0008006" key="4">
    <source>
        <dbReference type="Google" id="ProtNLM"/>
    </source>
</evidence>
<evidence type="ECO:0000256" key="1">
    <source>
        <dbReference type="SAM" id="SignalP"/>
    </source>
</evidence>
<dbReference type="Proteomes" id="UP000289340">
    <property type="component" value="Chromosome 3"/>
</dbReference>
<gene>
    <name evidence="2" type="ORF">D0Y65_006568</name>
</gene>
<accession>A0A445L920</accession>